<dbReference type="PANTHER" id="PTHR33969">
    <property type="entry name" value="SEGREGATION AND CONDENSATION PROTEIN A"/>
    <property type="match status" value="1"/>
</dbReference>
<sequence>MGSVNGYTVRTSAFEGPLDLLLDLIERRKLHINDVSLSTIADDYLSYIEKLGEFPTKDAAHFLLVASTLVLIKSRSLLPSLTLTAEEQASVDDLAGRLALLARTRELAALVGERLYRAPLFYREGDYEERAPVFSPHADINAGTILRIAQEIVRNLPKKESIPQVVVRKVVSMEEMMEDLTRRIKEALSVSFREFASARGVASAAGRGPSSGGNGGDKTKLVIGFLALLELVKRGIVSVRQNEHFEDIEIEGTEVVTPRYY</sequence>
<comment type="caution">
    <text evidence="2">The sequence shown here is derived from an EMBL/GenBank/DDBJ whole genome shotgun (WGS) entry which is preliminary data.</text>
</comment>
<evidence type="ECO:0000313" key="3">
    <source>
        <dbReference type="Proteomes" id="UP000177306"/>
    </source>
</evidence>
<proteinExistence type="predicted"/>
<evidence type="ECO:0000256" key="1">
    <source>
        <dbReference type="ARBA" id="ARBA00044777"/>
    </source>
</evidence>
<reference evidence="2 3" key="1">
    <citation type="journal article" date="2016" name="Nat. Commun.">
        <title>Thousands of microbial genomes shed light on interconnected biogeochemical processes in an aquifer system.</title>
        <authorList>
            <person name="Anantharaman K."/>
            <person name="Brown C.T."/>
            <person name="Hug L.A."/>
            <person name="Sharon I."/>
            <person name="Castelle C.J."/>
            <person name="Probst A.J."/>
            <person name="Thomas B.C."/>
            <person name="Singh A."/>
            <person name="Wilkins M.J."/>
            <person name="Karaoz U."/>
            <person name="Brodie E.L."/>
            <person name="Williams K.H."/>
            <person name="Hubbard S.S."/>
            <person name="Banfield J.F."/>
        </authorList>
    </citation>
    <scope>NUCLEOTIDE SEQUENCE [LARGE SCALE GENOMIC DNA]</scope>
</reference>
<dbReference type="Gene3D" id="6.10.250.2410">
    <property type="match status" value="1"/>
</dbReference>
<gene>
    <name evidence="2" type="ORF">A3A38_04935</name>
</gene>
<dbReference type="InterPro" id="IPR003768">
    <property type="entry name" value="ScpA"/>
</dbReference>
<organism evidence="2 3">
    <name type="scientific">Candidatus Kaiserbacteria bacterium RIFCSPLOWO2_01_FULL_53_17</name>
    <dbReference type="NCBI Taxonomy" id="1798511"/>
    <lineage>
        <taxon>Bacteria</taxon>
        <taxon>Candidatus Kaiseribacteriota</taxon>
    </lineage>
</organism>
<accession>A0A1F6EGU0</accession>
<protein>
    <recommendedName>
        <fullName evidence="1">Segregation and condensation protein A</fullName>
    </recommendedName>
</protein>
<dbReference type="Pfam" id="PF02616">
    <property type="entry name" value="SMC_ScpA"/>
    <property type="match status" value="1"/>
</dbReference>
<dbReference type="Gene3D" id="1.10.10.580">
    <property type="entry name" value="Structural maintenance of chromosome 1. Chain E"/>
    <property type="match status" value="1"/>
</dbReference>
<dbReference type="InterPro" id="IPR023093">
    <property type="entry name" value="ScpA-like_C"/>
</dbReference>
<dbReference type="Proteomes" id="UP000177306">
    <property type="component" value="Unassembled WGS sequence"/>
</dbReference>
<dbReference type="AlphaFoldDB" id="A0A1F6EGU0"/>
<evidence type="ECO:0000313" key="2">
    <source>
        <dbReference type="EMBL" id="OGG72870.1"/>
    </source>
</evidence>
<dbReference type="EMBL" id="MFLY01000026">
    <property type="protein sequence ID" value="OGG72870.1"/>
    <property type="molecule type" value="Genomic_DNA"/>
</dbReference>
<name>A0A1F6EGU0_9BACT</name>
<dbReference type="PANTHER" id="PTHR33969:SF2">
    <property type="entry name" value="SEGREGATION AND CONDENSATION PROTEIN A"/>
    <property type="match status" value="1"/>
</dbReference>